<dbReference type="Proteomes" id="UP000507470">
    <property type="component" value="Unassembled WGS sequence"/>
</dbReference>
<accession>A0A6J8AHC7</accession>
<dbReference type="OrthoDB" id="6155086at2759"/>
<gene>
    <name evidence="1" type="ORF">MCOR_7463</name>
</gene>
<dbReference type="AlphaFoldDB" id="A0A6J8AHC7"/>
<keyword evidence="2" id="KW-1185">Reference proteome</keyword>
<name>A0A6J8AHC7_MYTCO</name>
<dbReference type="EMBL" id="CACVKT020001364">
    <property type="protein sequence ID" value="CAC5367627.1"/>
    <property type="molecule type" value="Genomic_DNA"/>
</dbReference>
<protein>
    <submittedName>
        <fullName evidence="1">Uncharacterized protein</fullName>
    </submittedName>
</protein>
<evidence type="ECO:0000313" key="1">
    <source>
        <dbReference type="EMBL" id="CAC5367627.1"/>
    </source>
</evidence>
<evidence type="ECO:0000313" key="2">
    <source>
        <dbReference type="Proteomes" id="UP000507470"/>
    </source>
</evidence>
<reference evidence="1 2" key="1">
    <citation type="submission" date="2020-06" db="EMBL/GenBank/DDBJ databases">
        <authorList>
            <person name="Li R."/>
            <person name="Bekaert M."/>
        </authorList>
    </citation>
    <scope>NUCLEOTIDE SEQUENCE [LARGE SCALE GENOMIC DNA]</scope>
    <source>
        <strain evidence="2">wild</strain>
    </source>
</reference>
<sequence>MAQIRPHDSTQEAMKRLGDLDEIIVKQHLMNFGVKGRDEIIVKQHLMNFGVQETKDKEVGILQDLSHAFTEENKSGITNEFKLTFSEKLSVSEKALILSAAFLIDIFYMDHGLLRTHNINTMTGETVDVVFYNCKYNMTRRFPGGYQKQINPLF</sequence>
<organism evidence="1 2">
    <name type="scientific">Mytilus coruscus</name>
    <name type="common">Sea mussel</name>
    <dbReference type="NCBI Taxonomy" id="42192"/>
    <lineage>
        <taxon>Eukaryota</taxon>
        <taxon>Metazoa</taxon>
        <taxon>Spiralia</taxon>
        <taxon>Lophotrochozoa</taxon>
        <taxon>Mollusca</taxon>
        <taxon>Bivalvia</taxon>
        <taxon>Autobranchia</taxon>
        <taxon>Pteriomorphia</taxon>
        <taxon>Mytilida</taxon>
        <taxon>Mytiloidea</taxon>
        <taxon>Mytilidae</taxon>
        <taxon>Mytilinae</taxon>
        <taxon>Mytilus</taxon>
    </lineage>
</organism>
<proteinExistence type="predicted"/>